<keyword evidence="3" id="KW-1185">Reference proteome</keyword>
<sequence>MLVQPYLMFDGRCEEAIEFYRRAVGAETTMLMRFKDNPEPTPPGMVPPGSENKVMHAAMKIGDSVVMATDGGCQQKAAFEGFSLTLTVPTEAEADKRFNALAEGGQVRMPLTKTFFSPRFGMLQDKFGVGWMVIVAH</sequence>
<reference evidence="2 3" key="1">
    <citation type="submission" date="2019-08" db="EMBL/GenBank/DDBJ databases">
        <title>Hyperibacter terrae gen. nov., sp. nov. and Hyperibacter viscosus sp. nov., two new members in the family Rhodospirillaceae isolated from the rhizosphere of Hypericum perforatum.</title>
        <authorList>
            <person name="Noviana Z."/>
        </authorList>
    </citation>
    <scope>NUCLEOTIDE SEQUENCE [LARGE SCALE GENOMIC DNA]</scope>
    <source>
        <strain evidence="2 3">R5913</strain>
    </source>
</reference>
<name>A0A5J6MHW6_9PROT</name>
<dbReference type="PANTHER" id="PTHR33990">
    <property type="entry name" value="PROTEIN YJDN-RELATED"/>
    <property type="match status" value="1"/>
</dbReference>
<dbReference type="InterPro" id="IPR029068">
    <property type="entry name" value="Glyas_Bleomycin-R_OHBP_Dase"/>
</dbReference>
<dbReference type="OrthoDB" id="9795306at2"/>
<protein>
    <submittedName>
        <fullName evidence="2">VOC family protein</fullName>
    </submittedName>
</protein>
<evidence type="ECO:0000259" key="1">
    <source>
        <dbReference type="Pfam" id="PF06983"/>
    </source>
</evidence>
<gene>
    <name evidence="2" type="ORF">FRZ44_14270</name>
</gene>
<proteinExistence type="predicted"/>
<accession>A0A5J6MHW6</accession>
<dbReference type="InterPro" id="IPR028973">
    <property type="entry name" value="PhnB-like"/>
</dbReference>
<dbReference type="Proteomes" id="UP000326202">
    <property type="component" value="Chromosome"/>
</dbReference>
<dbReference type="KEGG" id="htq:FRZ44_14270"/>
<dbReference type="PANTHER" id="PTHR33990:SF1">
    <property type="entry name" value="PROTEIN YJDN"/>
    <property type="match status" value="1"/>
</dbReference>
<dbReference type="Pfam" id="PF06983">
    <property type="entry name" value="3-dmu-9_3-mt"/>
    <property type="match status" value="1"/>
</dbReference>
<dbReference type="EMBL" id="CP042906">
    <property type="protein sequence ID" value="QEX16135.1"/>
    <property type="molecule type" value="Genomic_DNA"/>
</dbReference>
<dbReference type="SUPFAM" id="SSF54593">
    <property type="entry name" value="Glyoxalase/Bleomycin resistance protein/Dihydroxybiphenyl dioxygenase"/>
    <property type="match status" value="1"/>
</dbReference>
<organism evidence="2 3">
    <name type="scientific">Hypericibacter terrae</name>
    <dbReference type="NCBI Taxonomy" id="2602015"/>
    <lineage>
        <taxon>Bacteria</taxon>
        <taxon>Pseudomonadati</taxon>
        <taxon>Pseudomonadota</taxon>
        <taxon>Alphaproteobacteria</taxon>
        <taxon>Rhodospirillales</taxon>
        <taxon>Dongiaceae</taxon>
        <taxon>Hypericibacter</taxon>
    </lineage>
</organism>
<feature type="domain" description="PhnB-like" evidence="1">
    <location>
        <begin position="4"/>
        <end position="134"/>
    </location>
</feature>
<dbReference type="Gene3D" id="3.10.180.10">
    <property type="entry name" value="2,3-Dihydroxybiphenyl 1,2-Dioxygenase, domain 1"/>
    <property type="match status" value="1"/>
</dbReference>
<dbReference type="AlphaFoldDB" id="A0A5J6MHW6"/>
<evidence type="ECO:0000313" key="3">
    <source>
        <dbReference type="Proteomes" id="UP000326202"/>
    </source>
</evidence>
<dbReference type="CDD" id="cd06588">
    <property type="entry name" value="PhnB_like"/>
    <property type="match status" value="1"/>
</dbReference>
<dbReference type="RefSeq" id="WP_151176532.1">
    <property type="nucleotide sequence ID" value="NZ_CP042906.1"/>
</dbReference>
<evidence type="ECO:0000313" key="2">
    <source>
        <dbReference type="EMBL" id="QEX16135.1"/>
    </source>
</evidence>